<accession>A0A160TSW9</accession>
<dbReference type="AlphaFoldDB" id="A0A160TSW9"/>
<dbReference type="InterPro" id="IPR037682">
    <property type="entry name" value="TonB_C"/>
</dbReference>
<feature type="compositionally biased region" description="Polar residues" evidence="10">
    <location>
        <begin position="163"/>
        <end position="174"/>
    </location>
</feature>
<keyword evidence="9" id="KW-0472">Membrane</keyword>
<evidence type="ECO:0000256" key="2">
    <source>
        <dbReference type="ARBA" id="ARBA00006555"/>
    </source>
</evidence>
<keyword evidence="3" id="KW-0813">Transport</keyword>
<sequence length="279" mass="30354">MNLSPIATATVFSCAVHIGALAVFAHTNRPPELTKEIVFSSTLQATLIQETQDAGETIEPSVAAIETVETKPMDKASKLNKHVDELITTTTQERDQLKIATKALQTSLARAARDNQSLAKSRVELRTQNRLLKQQLTQLTAINQELDQVISKQPTRTEIPRPESQTASTLPTQQASRNLLDTGNAAVDYKPRPVAGNPKPHYPLLARNQGIEGRVVVNVLISVQGTVKTIGVGQSSGSRLLDRAAVQAVKKWRFHPVLHNGKAIPSSESVPIVFKLTNS</sequence>
<proteinExistence type="inferred from homology"/>
<evidence type="ECO:0000256" key="10">
    <source>
        <dbReference type="SAM" id="MobiDB-lite"/>
    </source>
</evidence>
<keyword evidence="4" id="KW-1003">Cell membrane</keyword>
<keyword evidence="6" id="KW-0812">Transmembrane</keyword>
<dbReference type="GO" id="GO:0098797">
    <property type="term" value="C:plasma membrane protein complex"/>
    <property type="evidence" value="ECO:0007669"/>
    <property type="project" value="TreeGrafter"/>
</dbReference>
<organism evidence="12">
    <name type="scientific">hydrothermal vent metagenome</name>
    <dbReference type="NCBI Taxonomy" id="652676"/>
    <lineage>
        <taxon>unclassified sequences</taxon>
        <taxon>metagenomes</taxon>
        <taxon>ecological metagenomes</taxon>
    </lineage>
</organism>
<evidence type="ECO:0000256" key="5">
    <source>
        <dbReference type="ARBA" id="ARBA00022519"/>
    </source>
</evidence>
<evidence type="ECO:0000256" key="4">
    <source>
        <dbReference type="ARBA" id="ARBA00022475"/>
    </source>
</evidence>
<reference evidence="12" key="1">
    <citation type="submission" date="2015-10" db="EMBL/GenBank/DDBJ databases">
        <authorList>
            <person name="Gilbert D.G."/>
        </authorList>
    </citation>
    <scope>NUCLEOTIDE SEQUENCE</scope>
</reference>
<dbReference type="InterPro" id="IPR006260">
    <property type="entry name" value="TonB/TolA_C"/>
</dbReference>
<comment type="subcellular location">
    <subcellularLocation>
        <location evidence="1">Cell inner membrane</location>
        <topology evidence="1">Single-pass membrane protein</topology>
        <orientation evidence="1">Periplasmic side</orientation>
    </subcellularLocation>
</comment>
<dbReference type="PROSITE" id="PS52015">
    <property type="entry name" value="TONB_CTD"/>
    <property type="match status" value="1"/>
</dbReference>
<gene>
    <name evidence="12" type="ORF">MGWOODY_XGa1325</name>
</gene>
<evidence type="ECO:0000256" key="8">
    <source>
        <dbReference type="ARBA" id="ARBA00022989"/>
    </source>
</evidence>
<evidence type="ECO:0000256" key="3">
    <source>
        <dbReference type="ARBA" id="ARBA00022448"/>
    </source>
</evidence>
<comment type="similarity">
    <text evidence="2">Belongs to the TonB family.</text>
</comment>
<evidence type="ECO:0000256" key="6">
    <source>
        <dbReference type="ARBA" id="ARBA00022692"/>
    </source>
</evidence>
<feature type="region of interest" description="Disordered" evidence="10">
    <location>
        <begin position="152"/>
        <end position="174"/>
    </location>
</feature>
<evidence type="ECO:0000256" key="7">
    <source>
        <dbReference type="ARBA" id="ARBA00022927"/>
    </source>
</evidence>
<keyword evidence="8" id="KW-1133">Transmembrane helix</keyword>
<evidence type="ECO:0000259" key="11">
    <source>
        <dbReference type="PROSITE" id="PS52015"/>
    </source>
</evidence>
<evidence type="ECO:0000256" key="1">
    <source>
        <dbReference type="ARBA" id="ARBA00004383"/>
    </source>
</evidence>
<name>A0A160TSW9_9ZZZZ</name>
<feature type="domain" description="TonB C-terminal" evidence="11">
    <location>
        <begin position="187"/>
        <end position="279"/>
    </location>
</feature>
<dbReference type="InterPro" id="IPR051045">
    <property type="entry name" value="TonB-dependent_transducer"/>
</dbReference>
<dbReference type="NCBIfam" id="TIGR01352">
    <property type="entry name" value="tonB_Cterm"/>
    <property type="match status" value="1"/>
</dbReference>
<dbReference type="GO" id="GO:0015031">
    <property type="term" value="P:protein transport"/>
    <property type="evidence" value="ECO:0007669"/>
    <property type="project" value="UniProtKB-KW"/>
</dbReference>
<dbReference type="PANTHER" id="PTHR33446">
    <property type="entry name" value="PROTEIN TONB-RELATED"/>
    <property type="match status" value="1"/>
</dbReference>
<keyword evidence="5" id="KW-0997">Cell inner membrane</keyword>
<keyword evidence="7" id="KW-0653">Protein transport</keyword>
<evidence type="ECO:0000256" key="9">
    <source>
        <dbReference type="ARBA" id="ARBA00023136"/>
    </source>
</evidence>
<dbReference type="GO" id="GO:0031992">
    <property type="term" value="F:energy transducer activity"/>
    <property type="evidence" value="ECO:0007669"/>
    <property type="project" value="TreeGrafter"/>
</dbReference>
<dbReference type="EMBL" id="CZRL01000089">
    <property type="protein sequence ID" value="CUS52791.1"/>
    <property type="molecule type" value="Genomic_DNA"/>
</dbReference>
<evidence type="ECO:0000313" key="12">
    <source>
        <dbReference type="EMBL" id="CUS52791.1"/>
    </source>
</evidence>
<protein>
    <submittedName>
        <fullName evidence="12">Ferric siderophore transport system, periplasmic binding protein TonB</fullName>
    </submittedName>
</protein>
<dbReference type="SUPFAM" id="SSF74653">
    <property type="entry name" value="TolA/TonB C-terminal domain"/>
    <property type="match status" value="1"/>
</dbReference>
<dbReference type="Pfam" id="PF03544">
    <property type="entry name" value="TonB_C"/>
    <property type="match status" value="1"/>
</dbReference>
<dbReference type="PANTHER" id="PTHR33446:SF2">
    <property type="entry name" value="PROTEIN TONB"/>
    <property type="match status" value="1"/>
</dbReference>
<dbReference type="Gene3D" id="3.30.1150.10">
    <property type="match status" value="1"/>
</dbReference>
<dbReference type="GO" id="GO:0055085">
    <property type="term" value="P:transmembrane transport"/>
    <property type="evidence" value="ECO:0007669"/>
    <property type="project" value="InterPro"/>
</dbReference>